<gene>
    <name evidence="2" type="ORF">HYALB_00001550</name>
</gene>
<dbReference type="Proteomes" id="UP000701801">
    <property type="component" value="Unassembled WGS sequence"/>
</dbReference>
<dbReference type="OrthoDB" id="10361146at2759"/>
<feature type="compositionally biased region" description="Polar residues" evidence="1">
    <location>
        <begin position="148"/>
        <end position="163"/>
    </location>
</feature>
<accession>A0A9N9LCN8</accession>
<dbReference type="AlphaFoldDB" id="A0A9N9LCN8"/>
<proteinExistence type="predicted"/>
<evidence type="ECO:0000313" key="3">
    <source>
        <dbReference type="Proteomes" id="UP000701801"/>
    </source>
</evidence>
<evidence type="ECO:0000313" key="2">
    <source>
        <dbReference type="EMBL" id="CAG8970765.1"/>
    </source>
</evidence>
<feature type="region of interest" description="Disordered" evidence="1">
    <location>
        <begin position="137"/>
        <end position="163"/>
    </location>
</feature>
<keyword evidence="3" id="KW-1185">Reference proteome</keyword>
<sequence>MSPPLTQTSMDISGICRKPVELCILEEHVDILAHQIPQGKEFFSIIKASLRKVDEPPVGTARTEHWRFACQSYLRNVSKILSWVTFRRQILYREAQADLWNKTKSFDHTFTKSRIPRAVIQTQKETVSLALQATAQKERDDPELTLVHESQSKVPPGSDSTNIVPDGLTEVQSSNRITKFEDDNATRPSEDAIYEKENVWAKVNMKAGSEVESWEIFSNI</sequence>
<name>A0A9N9LCN8_9HELO</name>
<reference evidence="2" key="1">
    <citation type="submission" date="2021-07" db="EMBL/GenBank/DDBJ databases">
        <authorList>
            <person name="Durling M."/>
        </authorList>
    </citation>
    <scope>NUCLEOTIDE SEQUENCE</scope>
</reference>
<protein>
    <submittedName>
        <fullName evidence="2">Uncharacterized protein</fullName>
    </submittedName>
</protein>
<organism evidence="2 3">
    <name type="scientific">Hymenoscyphus albidus</name>
    <dbReference type="NCBI Taxonomy" id="595503"/>
    <lineage>
        <taxon>Eukaryota</taxon>
        <taxon>Fungi</taxon>
        <taxon>Dikarya</taxon>
        <taxon>Ascomycota</taxon>
        <taxon>Pezizomycotina</taxon>
        <taxon>Leotiomycetes</taxon>
        <taxon>Helotiales</taxon>
        <taxon>Helotiaceae</taxon>
        <taxon>Hymenoscyphus</taxon>
    </lineage>
</organism>
<comment type="caution">
    <text evidence="2">The sequence shown here is derived from an EMBL/GenBank/DDBJ whole genome shotgun (WGS) entry which is preliminary data.</text>
</comment>
<evidence type="ECO:0000256" key="1">
    <source>
        <dbReference type="SAM" id="MobiDB-lite"/>
    </source>
</evidence>
<dbReference type="EMBL" id="CAJVRM010000002">
    <property type="protein sequence ID" value="CAG8970765.1"/>
    <property type="molecule type" value="Genomic_DNA"/>
</dbReference>